<accession>A0A397XYG1</accession>
<dbReference type="AlphaFoldDB" id="A0A397XYG1"/>
<dbReference type="Proteomes" id="UP000264353">
    <property type="component" value="Chromosome A9"/>
</dbReference>
<dbReference type="PANTHER" id="PTHR11461">
    <property type="entry name" value="SERINE PROTEASE INHIBITOR, SERPIN"/>
    <property type="match status" value="1"/>
</dbReference>
<organism evidence="4 5">
    <name type="scientific">Brassica campestris</name>
    <name type="common">Field mustard</name>
    <dbReference type="NCBI Taxonomy" id="3711"/>
    <lineage>
        <taxon>Eukaryota</taxon>
        <taxon>Viridiplantae</taxon>
        <taxon>Streptophyta</taxon>
        <taxon>Embryophyta</taxon>
        <taxon>Tracheophyta</taxon>
        <taxon>Spermatophyta</taxon>
        <taxon>Magnoliopsida</taxon>
        <taxon>eudicotyledons</taxon>
        <taxon>Gunneridae</taxon>
        <taxon>Pentapetalae</taxon>
        <taxon>rosids</taxon>
        <taxon>malvids</taxon>
        <taxon>Brassicales</taxon>
        <taxon>Brassicaceae</taxon>
        <taxon>Brassiceae</taxon>
        <taxon>Brassica</taxon>
    </lineage>
</organism>
<dbReference type="SMART" id="SM00093">
    <property type="entry name" value="SERPIN"/>
    <property type="match status" value="1"/>
</dbReference>
<comment type="similarity">
    <text evidence="1 2">Belongs to the serpin family.</text>
</comment>
<dbReference type="InterPro" id="IPR042185">
    <property type="entry name" value="Serpin_sf_2"/>
</dbReference>
<evidence type="ECO:0000313" key="5">
    <source>
        <dbReference type="Proteomes" id="UP000264353"/>
    </source>
</evidence>
<reference evidence="4 5" key="1">
    <citation type="submission" date="2018-06" db="EMBL/GenBank/DDBJ databases">
        <title>WGS assembly of Brassica rapa FPsc.</title>
        <authorList>
            <person name="Bowman J."/>
            <person name="Kohchi T."/>
            <person name="Yamato K."/>
            <person name="Jenkins J."/>
            <person name="Shu S."/>
            <person name="Ishizaki K."/>
            <person name="Yamaoka S."/>
            <person name="Nishihama R."/>
            <person name="Nakamura Y."/>
            <person name="Berger F."/>
            <person name="Adam C."/>
            <person name="Aki S."/>
            <person name="Althoff F."/>
            <person name="Araki T."/>
            <person name="Arteaga-Vazquez M."/>
            <person name="Balasubrmanian S."/>
            <person name="Bauer D."/>
            <person name="Boehm C."/>
            <person name="Briginshaw L."/>
            <person name="Caballero-Perez J."/>
            <person name="Catarino B."/>
            <person name="Chen F."/>
            <person name="Chiyoda S."/>
            <person name="Chovatia M."/>
            <person name="Davies K."/>
            <person name="Delmans M."/>
            <person name="Demura T."/>
            <person name="Dierschke T."/>
            <person name="Dolan L."/>
            <person name="Dorantes-Acosta A."/>
            <person name="Eklund D."/>
            <person name="Florent S."/>
            <person name="Flores-Sandoval E."/>
            <person name="Fujiyama A."/>
            <person name="Fukuzawa H."/>
            <person name="Galik B."/>
            <person name="Grimanelli D."/>
            <person name="Grimwood J."/>
            <person name="Grossniklaus U."/>
            <person name="Hamada T."/>
            <person name="Haseloff J."/>
            <person name="Hetherington A."/>
            <person name="Higo A."/>
            <person name="Hirakawa Y."/>
            <person name="Hundley H."/>
            <person name="Ikeda Y."/>
            <person name="Inoue K."/>
            <person name="Inoue S."/>
            <person name="Ishida S."/>
            <person name="Jia Q."/>
            <person name="Kakita M."/>
            <person name="Kanazawa T."/>
            <person name="Kawai Y."/>
            <person name="Kawashima T."/>
            <person name="Kennedy M."/>
            <person name="Kinose K."/>
            <person name="Kinoshita T."/>
            <person name="Kohara Y."/>
            <person name="Koide E."/>
            <person name="Komatsu K."/>
            <person name="Kopischke S."/>
            <person name="Kubo M."/>
            <person name="Kyozuka J."/>
            <person name="Lagercrantz U."/>
            <person name="Lin S."/>
            <person name="Lindquist E."/>
            <person name="Lipzen A."/>
            <person name="Lu C."/>
            <person name="Luna E."/>
            <person name="Martienssen R."/>
            <person name="Minamino N."/>
            <person name="Mizutani M."/>
            <person name="Mizutani M."/>
            <person name="Mochizuki N."/>
            <person name="Monte I."/>
            <person name="Mosher R."/>
            <person name="Nagasaki H."/>
            <person name="Nakagami H."/>
            <person name="Naramoto S."/>
            <person name="Nishitani K."/>
            <person name="Ohtani M."/>
            <person name="Okamoto T."/>
            <person name="Okumura M."/>
            <person name="Phillips J."/>
            <person name="Pollak B."/>
            <person name="Reinders A."/>
            <person name="Roevekamp M."/>
            <person name="Sano R."/>
            <person name="Sawa S."/>
            <person name="Schmid M."/>
            <person name="Shirakawa M."/>
            <person name="Solano R."/>
            <person name="Spunde A."/>
            <person name="Suetsugu N."/>
            <person name="Sugano S."/>
            <person name="Sugiyama A."/>
            <person name="Sun R."/>
            <person name="Suzuki Y."/>
            <person name="Takenaka M."/>
            <person name="Takezawa D."/>
            <person name="Tomogane H."/>
            <person name="Tsuzuki M."/>
            <person name="Ueda T."/>
            <person name="Umeda M."/>
            <person name="Ward J."/>
            <person name="Watanabe Y."/>
            <person name="Yazaki K."/>
            <person name="Yokoyama R."/>
            <person name="Yoshitake Y."/>
            <person name="Yotsui I."/>
            <person name="Zachgo S."/>
            <person name="Schmutz J."/>
        </authorList>
    </citation>
    <scope>NUCLEOTIDE SEQUENCE [LARGE SCALE GENOMIC DNA]</scope>
    <source>
        <strain evidence="5">cv. B-3</strain>
    </source>
</reference>
<dbReference type="Gene3D" id="2.30.39.10">
    <property type="entry name" value="Alpha-1-antitrypsin, domain 1"/>
    <property type="match status" value="1"/>
</dbReference>
<dbReference type="InterPro" id="IPR000215">
    <property type="entry name" value="Serpin_fam"/>
</dbReference>
<dbReference type="InterPro" id="IPR023795">
    <property type="entry name" value="Serpin_CS"/>
</dbReference>
<dbReference type="InterPro" id="IPR036186">
    <property type="entry name" value="Serpin_sf"/>
</dbReference>
<evidence type="ECO:0000256" key="2">
    <source>
        <dbReference type="RuleBase" id="RU000411"/>
    </source>
</evidence>
<feature type="domain" description="Serpin" evidence="3">
    <location>
        <begin position="16"/>
        <end position="371"/>
    </location>
</feature>
<evidence type="ECO:0000313" key="4">
    <source>
        <dbReference type="EMBL" id="RID44484.1"/>
    </source>
</evidence>
<sequence length="379" mass="42212">MDLRESMKKQNELAMFLARHVFSSEAKKHSNIVFSPASIYSALTLVASAPSEPSVADEILCFLKSSSTDELNAVFTEIVSVVYTGGNANGGPEISSVNGVWIEKTLSLDHKFKYLLENFFKAAFKLVDFISNAEEVRMEVNSWVQESTNDLIKDLLPPGSVTNETERVYANALYFKGTWQTPFDDYDTRKRKFNLLNGSTVPVPFMTSDEDQYIAAYDGFKVARLPFQGGRGDTSRTFAMYFYLPRKKDGLDNLVERIATTPGFLDAHIPGREVKVGTFRIPKFEISFGFLVSEVFSQLGLDSNNLYHKACIRIDESGVEAAAATADEACGCYLGMEPPKRIDFVANKPFLFLIREDATGTVLFVGQIFDPSQSFIGSH</sequence>
<dbReference type="InterPro" id="IPR023796">
    <property type="entry name" value="Serpin_dom"/>
</dbReference>
<dbReference type="PROSITE" id="PS00284">
    <property type="entry name" value="SERPIN"/>
    <property type="match status" value="1"/>
</dbReference>
<gene>
    <name evidence="4" type="ORF">BRARA_I01272</name>
</gene>
<dbReference type="SUPFAM" id="SSF56574">
    <property type="entry name" value="Serpins"/>
    <property type="match status" value="1"/>
</dbReference>
<proteinExistence type="inferred from homology"/>
<dbReference type="InterPro" id="IPR042178">
    <property type="entry name" value="Serpin_sf_1"/>
</dbReference>
<dbReference type="Pfam" id="PF00079">
    <property type="entry name" value="Serpin"/>
    <property type="match status" value="1"/>
</dbReference>
<dbReference type="Gene3D" id="3.30.497.10">
    <property type="entry name" value="Antithrombin, subunit I, domain 2"/>
    <property type="match status" value="1"/>
</dbReference>
<dbReference type="CDD" id="cd02043">
    <property type="entry name" value="serpinP_plants"/>
    <property type="match status" value="1"/>
</dbReference>
<evidence type="ECO:0000256" key="1">
    <source>
        <dbReference type="ARBA" id="ARBA00009500"/>
    </source>
</evidence>
<dbReference type="PANTHER" id="PTHR11461:SF328">
    <property type="entry name" value="SERPIN DOMAIN-CONTAINING PROTEIN"/>
    <property type="match status" value="1"/>
</dbReference>
<name>A0A397XYG1_BRACM</name>
<dbReference type="GO" id="GO:0004867">
    <property type="term" value="F:serine-type endopeptidase inhibitor activity"/>
    <property type="evidence" value="ECO:0007669"/>
    <property type="project" value="InterPro"/>
</dbReference>
<dbReference type="EMBL" id="CM010636">
    <property type="protein sequence ID" value="RID44484.1"/>
    <property type="molecule type" value="Genomic_DNA"/>
</dbReference>
<dbReference type="GO" id="GO:0005615">
    <property type="term" value="C:extracellular space"/>
    <property type="evidence" value="ECO:0007669"/>
    <property type="project" value="InterPro"/>
</dbReference>
<evidence type="ECO:0000259" key="3">
    <source>
        <dbReference type="SMART" id="SM00093"/>
    </source>
</evidence>
<protein>
    <recommendedName>
        <fullName evidence="3">Serpin domain-containing protein</fullName>
    </recommendedName>
</protein>